<accession>A0A6C0KWX6</accession>
<evidence type="ECO:0000313" key="1">
    <source>
        <dbReference type="EMBL" id="QHU20838.1"/>
    </source>
</evidence>
<proteinExistence type="predicted"/>
<reference evidence="1" key="1">
    <citation type="journal article" date="2020" name="Nature">
        <title>Giant virus diversity and host interactions through global metagenomics.</title>
        <authorList>
            <person name="Schulz F."/>
            <person name="Roux S."/>
            <person name="Paez-Espino D."/>
            <person name="Jungbluth S."/>
            <person name="Walsh D.A."/>
            <person name="Denef V.J."/>
            <person name="McMahon K.D."/>
            <person name="Konstantinidis K.T."/>
            <person name="Eloe-Fadrosh E.A."/>
            <person name="Kyrpides N.C."/>
            <person name="Woyke T."/>
        </authorList>
    </citation>
    <scope>NUCLEOTIDE SEQUENCE</scope>
    <source>
        <strain evidence="1">GVMAG-S-3300013094-100</strain>
    </source>
</reference>
<dbReference type="EMBL" id="MN740975">
    <property type="protein sequence ID" value="QHU20838.1"/>
    <property type="molecule type" value="Genomic_DNA"/>
</dbReference>
<protein>
    <submittedName>
        <fullName evidence="1">Uncharacterized protein</fullName>
    </submittedName>
</protein>
<organism evidence="1">
    <name type="scientific">viral metagenome</name>
    <dbReference type="NCBI Taxonomy" id="1070528"/>
    <lineage>
        <taxon>unclassified sequences</taxon>
        <taxon>metagenomes</taxon>
        <taxon>organismal metagenomes</taxon>
    </lineage>
</organism>
<sequence>MGEQDGGKKKQTAWMKHLMAYYKAHKGSKTFTECMKEAKKTYKK</sequence>
<name>A0A6C0KWX6_9ZZZZ</name>
<dbReference type="AlphaFoldDB" id="A0A6C0KWX6"/>